<comment type="caution">
    <text evidence="1">The sequence shown here is derived from an EMBL/GenBank/DDBJ whole genome shotgun (WGS) entry which is preliminary data.</text>
</comment>
<gene>
    <name evidence="1" type="ORF">J437_LFUL019254</name>
</gene>
<proteinExistence type="predicted"/>
<protein>
    <submittedName>
        <fullName evidence="1">Uncharacterized protein</fullName>
    </submittedName>
</protein>
<organism evidence="1 2">
    <name type="scientific">Ladona fulva</name>
    <name type="common">Scarce chaser dragonfly</name>
    <name type="synonym">Libellula fulva</name>
    <dbReference type="NCBI Taxonomy" id="123851"/>
    <lineage>
        <taxon>Eukaryota</taxon>
        <taxon>Metazoa</taxon>
        <taxon>Ecdysozoa</taxon>
        <taxon>Arthropoda</taxon>
        <taxon>Hexapoda</taxon>
        <taxon>Insecta</taxon>
        <taxon>Pterygota</taxon>
        <taxon>Palaeoptera</taxon>
        <taxon>Odonata</taxon>
        <taxon>Epiprocta</taxon>
        <taxon>Anisoptera</taxon>
        <taxon>Libelluloidea</taxon>
        <taxon>Libellulidae</taxon>
        <taxon>Ladona</taxon>
    </lineage>
</organism>
<dbReference type="AlphaFoldDB" id="A0A8K0KTK1"/>
<dbReference type="Proteomes" id="UP000792457">
    <property type="component" value="Unassembled WGS sequence"/>
</dbReference>
<keyword evidence="2" id="KW-1185">Reference proteome</keyword>
<evidence type="ECO:0000313" key="2">
    <source>
        <dbReference type="Proteomes" id="UP000792457"/>
    </source>
</evidence>
<reference evidence="1" key="1">
    <citation type="submission" date="2013-04" db="EMBL/GenBank/DDBJ databases">
        <authorList>
            <person name="Qu J."/>
            <person name="Murali S.C."/>
            <person name="Bandaranaike D."/>
            <person name="Bellair M."/>
            <person name="Blankenburg K."/>
            <person name="Chao H."/>
            <person name="Dinh H."/>
            <person name="Doddapaneni H."/>
            <person name="Downs B."/>
            <person name="Dugan-Rocha S."/>
            <person name="Elkadiri S."/>
            <person name="Gnanaolivu R.D."/>
            <person name="Hernandez B."/>
            <person name="Javaid M."/>
            <person name="Jayaseelan J.C."/>
            <person name="Lee S."/>
            <person name="Li M."/>
            <person name="Ming W."/>
            <person name="Munidasa M."/>
            <person name="Muniz J."/>
            <person name="Nguyen L."/>
            <person name="Ongeri F."/>
            <person name="Osuji N."/>
            <person name="Pu L.-L."/>
            <person name="Puazo M."/>
            <person name="Qu C."/>
            <person name="Quiroz J."/>
            <person name="Raj R."/>
            <person name="Weissenberger G."/>
            <person name="Xin Y."/>
            <person name="Zou X."/>
            <person name="Han Y."/>
            <person name="Richards S."/>
            <person name="Worley K."/>
            <person name="Muzny D."/>
            <person name="Gibbs R."/>
        </authorList>
    </citation>
    <scope>NUCLEOTIDE SEQUENCE</scope>
    <source>
        <strain evidence="1">Sampled in the wild</strain>
    </source>
</reference>
<sequence>MSFPLSAPFTMTISGPTMSGKSVWMEKFIESIDALVDTKFESIIWCYSEFQSISSKIRGNPKVKFHQGVPDLSEISNGSKAQRLICLDDLMMEIDTSIVNLFTKGAHHWNLSVIFITQNLFHQGKGRRDISLNSHYIIFHLARQIHPENPLFIQDAYRDATSKPHGYLLIDLKQSTPDDYRIRTNIFPEDKYTFVYVPKNKNKRRMF</sequence>
<reference evidence="1" key="2">
    <citation type="submission" date="2017-10" db="EMBL/GenBank/DDBJ databases">
        <title>Ladona fulva Genome sequencing and assembly.</title>
        <authorList>
            <person name="Murali S."/>
            <person name="Richards S."/>
            <person name="Bandaranaike D."/>
            <person name="Bellair M."/>
            <person name="Blankenburg K."/>
            <person name="Chao H."/>
            <person name="Dinh H."/>
            <person name="Doddapaneni H."/>
            <person name="Dugan-Rocha S."/>
            <person name="Elkadiri S."/>
            <person name="Gnanaolivu R."/>
            <person name="Hernandez B."/>
            <person name="Skinner E."/>
            <person name="Javaid M."/>
            <person name="Lee S."/>
            <person name="Li M."/>
            <person name="Ming W."/>
            <person name="Munidasa M."/>
            <person name="Muniz J."/>
            <person name="Nguyen L."/>
            <person name="Hughes D."/>
            <person name="Osuji N."/>
            <person name="Pu L.-L."/>
            <person name="Puazo M."/>
            <person name="Qu C."/>
            <person name="Quiroz J."/>
            <person name="Raj R."/>
            <person name="Weissenberger G."/>
            <person name="Xin Y."/>
            <person name="Zou X."/>
            <person name="Han Y."/>
            <person name="Worley K."/>
            <person name="Muzny D."/>
            <person name="Gibbs R."/>
        </authorList>
    </citation>
    <scope>NUCLEOTIDE SEQUENCE</scope>
    <source>
        <strain evidence="1">Sampled in the wild</strain>
    </source>
</reference>
<evidence type="ECO:0000313" key="1">
    <source>
        <dbReference type="EMBL" id="KAG8239561.1"/>
    </source>
</evidence>
<name>A0A8K0KTK1_LADFU</name>
<accession>A0A8K0KTK1</accession>
<dbReference type="EMBL" id="KZ309703">
    <property type="protein sequence ID" value="KAG8239561.1"/>
    <property type="molecule type" value="Genomic_DNA"/>
</dbReference>
<dbReference type="OrthoDB" id="7692288at2759"/>